<evidence type="ECO:0000256" key="10">
    <source>
        <dbReference type="SAM" id="MobiDB-lite"/>
    </source>
</evidence>
<keyword evidence="8 9" id="KW-0472">Membrane</keyword>
<evidence type="ECO:0000259" key="11">
    <source>
        <dbReference type="Pfam" id="PF02355"/>
    </source>
</evidence>
<dbReference type="Pfam" id="PF07549">
    <property type="entry name" value="Sec_GG"/>
    <property type="match status" value="1"/>
</dbReference>
<protein>
    <recommendedName>
        <fullName evidence="9">Protein-export membrane protein SecF</fullName>
    </recommendedName>
</protein>
<evidence type="ECO:0000256" key="2">
    <source>
        <dbReference type="ARBA" id="ARBA00022448"/>
    </source>
</evidence>
<feature type="region of interest" description="Disordered" evidence="10">
    <location>
        <begin position="386"/>
        <end position="427"/>
    </location>
</feature>
<feature type="transmembrane region" description="Helical" evidence="9">
    <location>
        <begin position="256"/>
        <end position="277"/>
    </location>
</feature>
<dbReference type="InterPro" id="IPR005665">
    <property type="entry name" value="SecF_bac"/>
</dbReference>
<evidence type="ECO:0000256" key="6">
    <source>
        <dbReference type="ARBA" id="ARBA00022989"/>
    </source>
</evidence>
<accession>G7H5G0</accession>
<evidence type="ECO:0000256" key="9">
    <source>
        <dbReference type="HAMAP-Rule" id="MF_01464"/>
    </source>
</evidence>
<proteinExistence type="inferred from homology"/>
<evidence type="ECO:0000313" key="12">
    <source>
        <dbReference type="EMBL" id="GAB11085.1"/>
    </source>
</evidence>
<comment type="subunit">
    <text evidence="9">Forms a complex with SecD. Part of the essential Sec protein translocation apparatus which comprises SecA, SecYEG and auxiliary proteins SecDF. Other proteins may also be involved.</text>
</comment>
<sequence length="427" mass="45861">MSFSRGGLGSDSVDGLSKRATGDGDDPLLPPGFRLNKEQRKQAVQVADTMVADADYEADTNRSFLSRLYTGTGAFEVVGHRKRWYMVTGVILAICILSMAVRGFTFGIDFQGGTQVSLPATSASVTVDQVEKVFTDALGDAPEMVQTAGSGPSKTIQVRTEHLDEAQANRVIDALAAEFSPDLTRADVSSSDVSSTWGAEITRKMLIALVVFLVIVTIYIAIRFDKEMSIASLATLFFDVAVTAGIYSLVGFEVTPATVIGLLTILGFSIYDTVVVFDKVEENTRSFMKTSRRTYAEQANLAVNQTMMRSINTTVISALPIVALMIIAVWMLGVGTLQDLALIQLVGIVVGTFSSVFLATPLLVTLKERNPDIAAHTRKVLARRARVDAGEPVSTGRHAARHTADAGVATESGAGDARPTGKRRRSR</sequence>
<evidence type="ECO:0000256" key="8">
    <source>
        <dbReference type="ARBA" id="ARBA00023136"/>
    </source>
</evidence>
<feature type="transmembrane region" description="Helical" evidence="9">
    <location>
        <begin position="315"/>
        <end position="335"/>
    </location>
</feature>
<dbReference type="PANTHER" id="PTHR30081:SF8">
    <property type="entry name" value="PROTEIN TRANSLOCASE SUBUNIT SECF"/>
    <property type="match status" value="1"/>
</dbReference>
<dbReference type="AlphaFoldDB" id="G7H5G0"/>
<reference evidence="12 13" key="1">
    <citation type="submission" date="2011-11" db="EMBL/GenBank/DDBJ databases">
        <title>Whole genome shotgun sequence of Gordonia araii NBRC 100433.</title>
        <authorList>
            <person name="Yoshida Y."/>
            <person name="Hosoyama A."/>
            <person name="Tsuchikane K."/>
            <person name="Katsumata H."/>
            <person name="Yamazaki S."/>
            <person name="Fujita N."/>
        </authorList>
    </citation>
    <scope>NUCLEOTIDE SEQUENCE [LARGE SCALE GENOMIC DNA]</scope>
    <source>
        <strain evidence="12 13">NBRC 100433</strain>
    </source>
</reference>
<keyword evidence="3 9" id="KW-1003">Cell membrane</keyword>
<dbReference type="GO" id="GO:0005886">
    <property type="term" value="C:plasma membrane"/>
    <property type="evidence" value="ECO:0007669"/>
    <property type="project" value="UniProtKB-SubCell"/>
</dbReference>
<dbReference type="Gene3D" id="1.20.1640.10">
    <property type="entry name" value="Multidrug efflux transporter AcrB transmembrane domain"/>
    <property type="match status" value="1"/>
</dbReference>
<dbReference type="InterPro" id="IPR022813">
    <property type="entry name" value="SecD/SecF_arch_bac"/>
</dbReference>
<comment type="function">
    <text evidence="9">Part of the Sec protein translocase complex. Interacts with the SecYEG preprotein conducting channel. SecDF uses the proton motive force (PMF) to complete protein translocation after the ATP-dependent function of SecA.</text>
</comment>
<dbReference type="GO" id="GO:0015450">
    <property type="term" value="F:protein-transporting ATPase activity"/>
    <property type="evidence" value="ECO:0007669"/>
    <property type="project" value="InterPro"/>
</dbReference>
<dbReference type="HAMAP" id="MF_01464_B">
    <property type="entry name" value="SecF_B"/>
    <property type="match status" value="1"/>
</dbReference>
<dbReference type="NCBIfam" id="TIGR00916">
    <property type="entry name" value="2A0604s01"/>
    <property type="match status" value="1"/>
</dbReference>
<keyword evidence="2 9" id="KW-0813">Transport</keyword>
<dbReference type="GO" id="GO:0006605">
    <property type="term" value="P:protein targeting"/>
    <property type="evidence" value="ECO:0007669"/>
    <property type="project" value="UniProtKB-UniRule"/>
</dbReference>
<dbReference type="EMBL" id="BAEE01000064">
    <property type="protein sequence ID" value="GAB11085.1"/>
    <property type="molecule type" value="Genomic_DNA"/>
</dbReference>
<comment type="similarity">
    <text evidence="9">Belongs to the SecD/SecF family. SecF subfamily.</text>
</comment>
<feature type="region of interest" description="Disordered" evidence="10">
    <location>
        <begin position="1"/>
        <end position="33"/>
    </location>
</feature>
<dbReference type="InterPro" id="IPR048634">
    <property type="entry name" value="SecD_SecF_C"/>
</dbReference>
<gene>
    <name evidence="9 12" type="primary">secF</name>
    <name evidence="12" type="ORF">GOARA_064_00870</name>
</gene>
<dbReference type="GO" id="GO:0043952">
    <property type="term" value="P:protein transport by the Sec complex"/>
    <property type="evidence" value="ECO:0007669"/>
    <property type="project" value="UniProtKB-UniRule"/>
</dbReference>
<keyword evidence="13" id="KW-1185">Reference proteome</keyword>
<keyword evidence="7 9" id="KW-0811">Translocation</keyword>
<comment type="caution">
    <text evidence="12">The sequence shown here is derived from an EMBL/GenBank/DDBJ whole genome shotgun (WGS) entry which is preliminary data.</text>
</comment>
<dbReference type="PRINTS" id="PR01755">
    <property type="entry name" value="SECFTRNLCASE"/>
</dbReference>
<feature type="transmembrane region" description="Helical" evidence="9">
    <location>
        <begin position="205"/>
        <end position="222"/>
    </location>
</feature>
<dbReference type="STRING" id="1073574.GOARA_064_00870"/>
<feature type="transmembrane region" description="Helical" evidence="9">
    <location>
        <begin position="341"/>
        <end position="364"/>
    </location>
</feature>
<feature type="transmembrane region" description="Helical" evidence="9">
    <location>
        <begin position="229"/>
        <end position="250"/>
    </location>
</feature>
<evidence type="ECO:0000256" key="5">
    <source>
        <dbReference type="ARBA" id="ARBA00022927"/>
    </source>
</evidence>
<evidence type="ECO:0000256" key="7">
    <source>
        <dbReference type="ARBA" id="ARBA00023010"/>
    </source>
</evidence>
<dbReference type="PANTHER" id="PTHR30081">
    <property type="entry name" value="PROTEIN-EXPORT MEMBRANE PROTEIN SEC"/>
    <property type="match status" value="1"/>
</dbReference>
<keyword evidence="5 9" id="KW-0653">Protein transport</keyword>
<evidence type="ECO:0000256" key="1">
    <source>
        <dbReference type="ARBA" id="ARBA00004651"/>
    </source>
</evidence>
<dbReference type="InterPro" id="IPR022645">
    <property type="entry name" value="SecD/SecF_bac"/>
</dbReference>
<dbReference type="InterPro" id="IPR022646">
    <property type="entry name" value="SecD/SecF_CS"/>
</dbReference>
<name>G7H5G0_9ACTN</name>
<dbReference type="OrthoDB" id="9774769at2"/>
<evidence type="ECO:0000313" key="13">
    <source>
        <dbReference type="Proteomes" id="UP000035088"/>
    </source>
</evidence>
<dbReference type="RefSeq" id="WP_007323160.1">
    <property type="nucleotide sequence ID" value="NZ_BAEE01000064.1"/>
</dbReference>
<feature type="domain" description="Protein export membrane protein SecD/SecF C-terminal" evidence="11">
    <location>
        <begin position="187"/>
        <end position="368"/>
    </location>
</feature>
<organism evidence="12 13">
    <name type="scientific">Gordonia araii NBRC 100433</name>
    <dbReference type="NCBI Taxonomy" id="1073574"/>
    <lineage>
        <taxon>Bacteria</taxon>
        <taxon>Bacillati</taxon>
        <taxon>Actinomycetota</taxon>
        <taxon>Actinomycetes</taxon>
        <taxon>Mycobacteriales</taxon>
        <taxon>Gordoniaceae</taxon>
        <taxon>Gordonia</taxon>
    </lineage>
</organism>
<dbReference type="GO" id="GO:0065002">
    <property type="term" value="P:intracellular protein transmembrane transport"/>
    <property type="evidence" value="ECO:0007669"/>
    <property type="project" value="UniProtKB-UniRule"/>
</dbReference>
<dbReference type="NCBIfam" id="TIGR00966">
    <property type="entry name" value="transloc_SecF"/>
    <property type="match status" value="1"/>
</dbReference>
<dbReference type="Proteomes" id="UP000035088">
    <property type="component" value="Unassembled WGS sequence"/>
</dbReference>
<keyword evidence="6 9" id="KW-1133">Transmembrane helix</keyword>
<evidence type="ECO:0000256" key="3">
    <source>
        <dbReference type="ARBA" id="ARBA00022475"/>
    </source>
</evidence>
<dbReference type="SUPFAM" id="SSF82866">
    <property type="entry name" value="Multidrug efflux transporter AcrB transmembrane domain"/>
    <property type="match status" value="1"/>
</dbReference>
<keyword evidence="4 9" id="KW-0812">Transmembrane</keyword>
<dbReference type="InterPro" id="IPR055344">
    <property type="entry name" value="SecD_SecF_C_bact"/>
</dbReference>
<evidence type="ECO:0000256" key="4">
    <source>
        <dbReference type="ARBA" id="ARBA00022692"/>
    </source>
</evidence>
<feature type="transmembrane region" description="Helical" evidence="9">
    <location>
        <begin position="84"/>
        <end position="104"/>
    </location>
</feature>
<comment type="subcellular location">
    <subcellularLocation>
        <location evidence="1 9">Cell membrane</location>
        <topology evidence="1 9">Multi-pass membrane protein</topology>
    </subcellularLocation>
</comment>
<dbReference type="Pfam" id="PF02355">
    <property type="entry name" value="SecD_SecF_C"/>
    <property type="match status" value="1"/>
</dbReference>